<proteinExistence type="predicted"/>
<dbReference type="EMBL" id="JACRVF010000004">
    <property type="protein sequence ID" value="MBC5994050.1"/>
    <property type="molecule type" value="Genomic_DNA"/>
</dbReference>
<name>A0A923N702_9BACT</name>
<evidence type="ECO:0000313" key="1">
    <source>
        <dbReference type="EMBL" id="MBC5994050.1"/>
    </source>
</evidence>
<dbReference type="Proteomes" id="UP000603640">
    <property type="component" value="Unassembled WGS sequence"/>
</dbReference>
<keyword evidence="2" id="KW-1185">Reference proteome</keyword>
<dbReference type="AlphaFoldDB" id="A0A923N702"/>
<sequence>MQELYFKNAFVSLYYDKDQKLGTAVWNGNIKGSEFRESLLLCLDLIDRFGLISWLADDRKMKAIDPADVLWSQEVFLPRILRGSIVRMARLPSHSAENREAIELLKDSSKGFTTNLIIRDFNTEAEAIECLLQV</sequence>
<gene>
    <name evidence="1" type="ORF">H8S84_14480</name>
</gene>
<organism evidence="1 2">
    <name type="scientific">Pontibacter cellulosilyticus</name>
    <dbReference type="NCBI Taxonomy" id="1720253"/>
    <lineage>
        <taxon>Bacteria</taxon>
        <taxon>Pseudomonadati</taxon>
        <taxon>Bacteroidota</taxon>
        <taxon>Cytophagia</taxon>
        <taxon>Cytophagales</taxon>
        <taxon>Hymenobacteraceae</taxon>
        <taxon>Pontibacter</taxon>
    </lineage>
</organism>
<reference evidence="1" key="1">
    <citation type="submission" date="2020-08" db="EMBL/GenBank/DDBJ databases">
        <title>Pontibacter sp. SD6 16S ribosomal RNA gene Genome sequencing and assembly.</title>
        <authorList>
            <person name="Kang M."/>
        </authorList>
    </citation>
    <scope>NUCLEOTIDE SEQUENCE</scope>
    <source>
        <strain evidence="1">SD6</strain>
    </source>
</reference>
<dbReference type="RefSeq" id="WP_187068071.1">
    <property type="nucleotide sequence ID" value="NZ_JACRVF010000004.1"/>
</dbReference>
<accession>A0A923N702</accession>
<evidence type="ECO:0000313" key="2">
    <source>
        <dbReference type="Proteomes" id="UP000603640"/>
    </source>
</evidence>
<comment type="caution">
    <text evidence="1">The sequence shown here is derived from an EMBL/GenBank/DDBJ whole genome shotgun (WGS) entry which is preliminary data.</text>
</comment>
<protein>
    <submittedName>
        <fullName evidence="1">Uncharacterized protein</fullName>
    </submittedName>
</protein>